<dbReference type="Proteomes" id="UP000000539">
    <property type="component" value="Chromosome 2"/>
</dbReference>
<dbReference type="SMART" id="SM00148">
    <property type="entry name" value="PLCXc"/>
    <property type="match status" value="1"/>
</dbReference>
<organism evidence="19 20">
    <name type="scientific">Gallus gallus</name>
    <name type="common">Chicken</name>
    <dbReference type="NCBI Taxonomy" id="9031"/>
    <lineage>
        <taxon>Eukaryota</taxon>
        <taxon>Metazoa</taxon>
        <taxon>Chordata</taxon>
        <taxon>Craniata</taxon>
        <taxon>Vertebrata</taxon>
        <taxon>Euteleostomi</taxon>
        <taxon>Archelosauria</taxon>
        <taxon>Archosauria</taxon>
        <taxon>Dinosauria</taxon>
        <taxon>Saurischia</taxon>
        <taxon>Theropoda</taxon>
        <taxon>Coelurosauria</taxon>
        <taxon>Aves</taxon>
        <taxon>Neognathae</taxon>
        <taxon>Galloanserae</taxon>
        <taxon>Galliformes</taxon>
        <taxon>Phasianidae</taxon>
        <taxon>Phasianinae</taxon>
        <taxon>Gallus</taxon>
    </lineage>
</organism>
<name>A0A8V1A5Y9_CHICK</name>
<keyword evidence="4" id="KW-0963">Cytoplasm</keyword>
<evidence type="ECO:0000259" key="18">
    <source>
        <dbReference type="PROSITE" id="PS50222"/>
    </source>
</evidence>
<comment type="subcellular location">
    <subcellularLocation>
        <location evidence="2">Cytoplasm</location>
    </subcellularLocation>
</comment>
<proteinExistence type="evidence at protein level"/>
<dbReference type="InterPro" id="IPR000909">
    <property type="entry name" value="PLipase_C_PInositol-sp_X_dom"/>
</dbReference>
<evidence type="ECO:0000256" key="1">
    <source>
        <dbReference type="ARBA" id="ARBA00001913"/>
    </source>
</evidence>
<evidence type="ECO:0000259" key="15">
    <source>
        <dbReference type="PROSITE" id="PS50003"/>
    </source>
</evidence>
<keyword evidence="20" id="KW-1185">Reference proteome</keyword>
<evidence type="ECO:0000256" key="9">
    <source>
        <dbReference type="ARBA" id="ARBA00022963"/>
    </source>
</evidence>
<dbReference type="GO" id="GO:0016042">
    <property type="term" value="P:lipid catabolic process"/>
    <property type="evidence" value="ECO:0007669"/>
    <property type="project" value="UniProtKB-KW"/>
</dbReference>
<dbReference type="InterPro" id="IPR011992">
    <property type="entry name" value="EF-hand-dom_pair"/>
</dbReference>
<dbReference type="GeneTree" id="ENSGT00940000158392"/>
<dbReference type="PRINTS" id="PR00390">
    <property type="entry name" value="PHPHLIPASEC"/>
</dbReference>
<reference evidence="19" key="1">
    <citation type="submission" date="2020-11" db="EMBL/GenBank/DDBJ databases">
        <title>Gallus gallus (Chicken) genome, bGalGal1, GRCg7b, maternal haplotype autosomes + Z &amp; W.</title>
        <authorList>
            <person name="Warren W."/>
            <person name="Formenti G."/>
            <person name="Fedrigo O."/>
            <person name="Haase B."/>
            <person name="Mountcastle J."/>
            <person name="Balacco J."/>
            <person name="Tracey A."/>
            <person name="Schneider V."/>
            <person name="Okimoto R."/>
            <person name="Cheng H."/>
            <person name="Hawken R."/>
            <person name="Howe K."/>
            <person name="Jarvis E.D."/>
        </authorList>
    </citation>
    <scope>NUCLEOTIDE SEQUENCE [LARGE SCALE GENOMIC DNA]</scope>
    <source>
        <strain evidence="19">Broiler</strain>
    </source>
</reference>
<dbReference type="GO" id="GO:0004435">
    <property type="term" value="F:phosphatidylinositol-4,5-bisphosphate phospholipase C activity"/>
    <property type="evidence" value="ECO:0000318"/>
    <property type="project" value="GO_Central"/>
</dbReference>
<feature type="compositionally biased region" description="Basic and acidic residues" evidence="14">
    <location>
        <begin position="539"/>
        <end position="549"/>
    </location>
</feature>
<evidence type="ECO:0000259" key="17">
    <source>
        <dbReference type="PROSITE" id="PS50008"/>
    </source>
</evidence>
<dbReference type="GO" id="GO:0001786">
    <property type="term" value="F:phosphatidylserine binding"/>
    <property type="evidence" value="ECO:0007669"/>
    <property type="project" value="Ensembl"/>
</dbReference>
<evidence type="ECO:0000256" key="13">
    <source>
        <dbReference type="RuleBase" id="RU361133"/>
    </source>
</evidence>
<dbReference type="InterPro" id="IPR046975">
    <property type="entry name" value="PLC-delta1_EF"/>
</dbReference>
<dbReference type="OrthoDB" id="269822at2759"/>
<evidence type="ECO:0000256" key="2">
    <source>
        <dbReference type="ARBA" id="ARBA00004496"/>
    </source>
</evidence>
<dbReference type="InterPro" id="IPR002048">
    <property type="entry name" value="EF_hand_dom"/>
</dbReference>
<dbReference type="Pfam" id="PF09279">
    <property type="entry name" value="EF-hand_like"/>
    <property type="match status" value="1"/>
</dbReference>
<evidence type="ECO:0007829" key="21">
    <source>
        <dbReference type="PeptideAtlas" id="A0A8V1A5Y9"/>
    </source>
</evidence>
<evidence type="ECO:0000256" key="6">
    <source>
        <dbReference type="ARBA" id="ARBA00022737"/>
    </source>
</evidence>
<dbReference type="InterPro" id="IPR000008">
    <property type="entry name" value="C2_dom"/>
</dbReference>
<dbReference type="EC" id="3.1.4.11" evidence="3 13"/>
<dbReference type="PROSITE" id="PS50222">
    <property type="entry name" value="EF_HAND_2"/>
    <property type="match status" value="1"/>
</dbReference>
<dbReference type="FunCoup" id="A0A8V1A5Y9">
    <property type="interactions" value="427"/>
</dbReference>
<feature type="compositionally biased region" description="Acidic residues" evidence="14">
    <location>
        <begin position="523"/>
        <end position="538"/>
    </location>
</feature>
<dbReference type="GO" id="GO:0005737">
    <property type="term" value="C:cytoplasm"/>
    <property type="evidence" value="ECO:0000318"/>
    <property type="project" value="GO_Central"/>
</dbReference>
<keyword evidence="5" id="KW-0479">Metal-binding</keyword>
<dbReference type="SUPFAM" id="SSF51695">
    <property type="entry name" value="PLC-like phosphodiesterases"/>
    <property type="match status" value="1"/>
</dbReference>
<feature type="domain" description="EF-hand" evidence="18">
    <location>
        <begin position="206"/>
        <end position="241"/>
    </location>
</feature>
<feature type="domain" description="PH" evidence="15">
    <location>
        <begin position="86"/>
        <end position="196"/>
    </location>
</feature>
<dbReference type="InterPro" id="IPR017946">
    <property type="entry name" value="PLC-like_Pdiesterase_TIM-brl"/>
</dbReference>
<dbReference type="InterPro" id="IPR001711">
    <property type="entry name" value="PLipase_C_Pinositol-sp_Y"/>
</dbReference>
<dbReference type="CDD" id="cd13363">
    <property type="entry name" value="PH_PLC_delta"/>
    <property type="match status" value="1"/>
</dbReference>
<keyword evidence="6" id="KW-0677">Repeat</keyword>
<feature type="domain" description="PI-PLC Y-box" evidence="17">
    <location>
        <begin position="560"/>
        <end position="676"/>
    </location>
</feature>
<dbReference type="InterPro" id="IPR015359">
    <property type="entry name" value="PLC_EF-hand-like"/>
</dbReference>
<dbReference type="Gene3D" id="2.60.40.150">
    <property type="entry name" value="C2 domain"/>
    <property type="match status" value="1"/>
</dbReference>
<dbReference type="PROSITE" id="PS00018">
    <property type="entry name" value="EF_HAND_1"/>
    <property type="match status" value="1"/>
</dbReference>
<dbReference type="PANTHER" id="PTHR10336:SF210">
    <property type="entry name" value="1-PHOSPHATIDYLINOSITOL 4,5-BISPHOSPHATE PHOSPHODIESTERASE DELTA-1"/>
    <property type="match status" value="1"/>
</dbReference>
<dbReference type="Pfam" id="PF16457">
    <property type="entry name" value="PH_12"/>
    <property type="match status" value="1"/>
</dbReference>
<dbReference type="GO" id="GO:0070300">
    <property type="term" value="F:phosphatidic acid binding"/>
    <property type="evidence" value="ECO:0007669"/>
    <property type="project" value="Ensembl"/>
</dbReference>
<dbReference type="FunFam" id="2.30.29.30:FF:000088">
    <property type="entry name" value="Phosphoinositide phospholipase C"/>
    <property type="match status" value="1"/>
</dbReference>
<gene>
    <name evidence="19" type="primary">PLCD1</name>
</gene>
<dbReference type="Pfam" id="PF00168">
    <property type="entry name" value="C2"/>
    <property type="match status" value="1"/>
</dbReference>
<dbReference type="FunFam" id="1.10.238.10:FF:000005">
    <property type="entry name" value="Phosphoinositide phospholipase C"/>
    <property type="match status" value="1"/>
</dbReference>
<feature type="domain" description="C2" evidence="16">
    <location>
        <begin position="676"/>
        <end position="804"/>
    </location>
</feature>
<evidence type="ECO:0000256" key="7">
    <source>
        <dbReference type="ARBA" id="ARBA00022801"/>
    </source>
</evidence>
<reference evidence="19" key="2">
    <citation type="submission" date="2025-08" db="UniProtKB">
        <authorList>
            <consortium name="Ensembl"/>
        </authorList>
    </citation>
    <scope>IDENTIFICATION</scope>
    <source>
        <strain evidence="19">broiler</strain>
    </source>
</reference>
<evidence type="ECO:0000259" key="16">
    <source>
        <dbReference type="PROSITE" id="PS50004"/>
    </source>
</evidence>
<dbReference type="GO" id="GO:0032794">
    <property type="term" value="F:GTPase activating protein binding"/>
    <property type="evidence" value="ECO:0007669"/>
    <property type="project" value="Ensembl"/>
</dbReference>
<dbReference type="SUPFAM" id="SSF47473">
    <property type="entry name" value="EF-hand"/>
    <property type="match status" value="1"/>
</dbReference>
<dbReference type="GO" id="GO:0046488">
    <property type="term" value="P:phosphatidylinositol metabolic process"/>
    <property type="evidence" value="ECO:0007669"/>
    <property type="project" value="Ensembl"/>
</dbReference>
<dbReference type="InterPro" id="IPR001192">
    <property type="entry name" value="PI-PLC_fam"/>
</dbReference>
<dbReference type="CDD" id="cd16217">
    <property type="entry name" value="EFh_PI-PLCdelta1"/>
    <property type="match status" value="1"/>
</dbReference>
<dbReference type="SMART" id="SM00233">
    <property type="entry name" value="PH"/>
    <property type="match status" value="1"/>
</dbReference>
<dbReference type="CDD" id="cd08629">
    <property type="entry name" value="PI-PLCc_delta1"/>
    <property type="match status" value="1"/>
</dbReference>
<dbReference type="GO" id="GO:0005509">
    <property type="term" value="F:calcium ion binding"/>
    <property type="evidence" value="ECO:0007669"/>
    <property type="project" value="InterPro"/>
</dbReference>
<evidence type="ECO:0000256" key="5">
    <source>
        <dbReference type="ARBA" id="ARBA00022723"/>
    </source>
</evidence>
<dbReference type="SUPFAM" id="SSF50729">
    <property type="entry name" value="PH domain-like"/>
    <property type="match status" value="1"/>
</dbReference>
<protein>
    <recommendedName>
        <fullName evidence="3 13">Phosphoinositide phospholipase C</fullName>
        <ecNumber evidence="3 13">3.1.4.11</ecNumber>
    </recommendedName>
</protein>
<dbReference type="FunFam" id="3.20.20.190:FF:000022">
    <property type="entry name" value="Phosphoinositide phospholipase C"/>
    <property type="match status" value="1"/>
</dbReference>
<dbReference type="Pfam" id="PF00387">
    <property type="entry name" value="PI-PLC-Y"/>
    <property type="match status" value="1"/>
</dbReference>
<keyword evidence="8" id="KW-0106">Calcium</keyword>
<evidence type="ECO:0000256" key="12">
    <source>
        <dbReference type="ARBA" id="ARBA00023674"/>
    </source>
</evidence>
<evidence type="ECO:0000256" key="10">
    <source>
        <dbReference type="ARBA" id="ARBA00023098"/>
    </source>
</evidence>
<dbReference type="SMART" id="SM00149">
    <property type="entry name" value="PLCYc"/>
    <property type="match status" value="1"/>
</dbReference>
<evidence type="ECO:0000256" key="4">
    <source>
        <dbReference type="ARBA" id="ARBA00022490"/>
    </source>
</evidence>
<feature type="compositionally biased region" description="Polar residues" evidence="14">
    <location>
        <begin position="513"/>
        <end position="522"/>
    </location>
</feature>
<evidence type="ECO:0000313" key="20">
    <source>
        <dbReference type="Proteomes" id="UP000000539"/>
    </source>
</evidence>
<accession>A0A8V1A5Y9</accession>
<evidence type="ECO:0000256" key="8">
    <source>
        <dbReference type="ARBA" id="ARBA00022837"/>
    </source>
</evidence>
<dbReference type="InterPro" id="IPR001849">
    <property type="entry name" value="PH_domain"/>
</dbReference>
<dbReference type="PROSITE" id="PS50004">
    <property type="entry name" value="C2"/>
    <property type="match status" value="1"/>
</dbReference>
<evidence type="ECO:0000256" key="14">
    <source>
        <dbReference type="SAM" id="MobiDB-lite"/>
    </source>
</evidence>
<keyword evidence="21" id="KW-1267">Proteomics identification</keyword>
<dbReference type="InterPro" id="IPR018247">
    <property type="entry name" value="EF_Hand_1_Ca_BS"/>
</dbReference>
<evidence type="ECO:0000256" key="11">
    <source>
        <dbReference type="ARBA" id="ARBA00023224"/>
    </source>
</evidence>
<dbReference type="Gene3D" id="2.30.29.30">
    <property type="entry name" value="Pleckstrin-homology domain (PH domain)/Phosphotyrosine-binding domain (PTB)"/>
    <property type="match status" value="1"/>
</dbReference>
<dbReference type="Ensembl" id="ENSGALT00010064294.1">
    <property type="protein sequence ID" value="ENSGALP00010039493.1"/>
    <property type="gene ID" value="ENSGALG00010026436.1"/>
</dbReference>
<reference evidence="19" key="3">
    <citation type="submission" date="2025-09" db="UniProtKB">
        <authorList>
            <consortium name="Ensembl"/>
        </authorList>
    </citation>
    <scope>IDENTIFICATION</scope>
    <source>
        <strain evidence="19">broiler</strain>
    </source>
</reference>
<dbReference type="InterPro" id="IPR011993">
    <property type="entry name" value="PH-like_dom_sf"/>
</dbReference>
<dbReference type="CDD" id="cd00275">
    <property type="entry name" value="C2_PLC_like"/>
    <property type="match status" value="1"/>
</dbReference>
<dbReference type="Pfam" id="PF00388">
    <property type="entry name" value="PI-PLC-X"/>
    <property type="match status" value="1"/>
</dbReference>
<dbReference type="Gene3D" id="3.20.20.190">
    <property type="entry name" value="Phosphatidylinositol (PI) phosphodiesterase"/>
    <property type="match status" value="1"/>
</dbReference>
<sequence length="825" mass="94491">MESNGTFLGCNSKSVDVSLHFSPPRAFLSPPLSSLFVLPLQLSRLEVTQRLVGFTGERQQIFSPLIWLAVLVGEVLAGLKDDKDLKFLLKGSQLLKVKSSSWRKERFYKLQEDCKTIWQESKKMLRSPDSQIFSIEDIRDVRSGHKTEGMEKYAKDVPEYRCFSIIFKDQRKNLDLIASSEDDANHWVCGLGKIIAHSNSMNQKQKLQHWIHTCLRKADKNKDNKMSFKELKNFLKEVNIEVDDYHAKEIFQYCDKSKTEALEDDEIEEFYRILTERKEIDTIFQKYSDAEGLMSCQNLVRFLYETQQEEDAVVAAPPLIQRYEPSERAKKRNAMTKDGFLMYLLSDDGNIFNTSHRKVYQDMTQPLSHYFVSSSHNTYLMDDQLTGPSSTEAYIRALTKGCRCVELDCWDGPNSEPIIYHGYTLTSKILFSDVIKAIKNYAFKTSPYPVIISLENHCSLEQQKVMAQHMTTILQDMLLVAPIDGSKSQFPSPEQLKGKILVKGKKLSRQEDPTGTNGNNNLEAEDVSDEDEAAEMEDESVKTEVQQKGKSDTLKLAKELSDTVVYCKSVHFNGFEDPSHPRAFYEMSSFTESKALKLAQESGNSFILHNIRHLSRIYPAGWRTDSSNYNPVDLWNVGCQIVALNFQTGGTEMDVYQGRFQDNGFSGYVLKPEFLRDEQTKFNPKSITEGTWGTKKKLLLKIISGQQLPKVNKSKNSIVDPRVTIEIHGVQQDNNKKQTKVIENNGFNPNWDEEFTFDIEIPVLALVRFVVEDFDMSTKNDFIGQYTVPFTSLKQGYRHIHLLTKNGDPYSSSTLFVYVNIQDCD</sequence>
<dbReference type="InterPro" id="IPR035892">
    <property type="entry name" value="C2_domain_sf"/>
</dbReference>
<comment type="catalytic activity">
    <reaction evidence="12">
        <text>a 1,2-diacyl-sn-glycero-3-phospho-(1D-myo-inositol-4,5-bisphosphate) + H2O = 1D-myo-inositol 1,4,5-trisphosphate + a 1,2-diacyl-sn-glycerol + H(+)</text>
        <dbReference type="Rhea" id="RHEA:33179"/>
        <dbReference type="ChEBI" id="CHEBI:15377"/>
        <dbReference type="ChEBI" id="CHEBI:15378"/>
        <dbReference type="ChEBI" id="CHEBI:17815"/>
        <dbReference type="ChEBI" id="CHEBI:58456"/>
        <dbReference type="ChEBI" id="CHEBI:203600"/>
        <dbReference type="EC" id="3.1.4.11"/>
    </reaction>
    <physiologicalReaction direction="left-to-right" evidence="12">
        <dbReference type="Rhea" id="RHEA:33180"/>
    </physiologicalReaction>
</comment>
<dbReference type="AlphaFoldDB" id="A0A8V1A5Y9"/>
<evidence type="ECO:0000256" key="3">
    <source>
        <dbReference type="ARBA" id="ARBA00012368"/>
    </source>
</evidence>
<keyword evidence="11" id="KW-0807">Transducer</keyword>
<dbReference type="PROSITE" id="PS50008">
    <property type="entry name" value="PIPLC_Y_DOMAIN"/>
    <property type="match status" value="1"/>
</dbReference>
<comment type="cofactor">
    <cofactor evidence="1">
        <name>Ca(2+)</name>
        <dbReference type="ChEBI" id="CHEBI:29108"/>
    </cofactor>
</comment>
<dbReference type="GO" id="GO:0141212">
    <property type="term" value="P:phospholipase C/protein kinase C signal transduction"/>
    <property type="evidence" value="ECO:0007669"/>
    <property type="project" value="Ensembl"/>
</dbReference>
<keyword evidence="7 13" id="KW-0378">Hydrolase</keyword>
<evidence type="ECO:0000313" key="19">
    <source>
        <dbReference type="Ensembl" id="ENSGALP00010039493.1"/>
    </source>
</evidence>
<dbReference type="Gene3D" id="1.10.238.10">
    <property type="entry name" value="EF-hand"/>
    <property type="match status" value="2"/>
</dbReference>
<dbReference type="PROSITE" id="PS50007">
    <property type="entry name" value="PIPLC_X_DOMAIN"/>
    <property type="match status" value="1"/>
</dbReference>
<dbReference type="PANTHER" id="PTHR10336">
    <property type="entry name" value="PHOSPHOINOSITIDE-SPECIFIC PHOSPHOLIPASE C FAMILY PROTEIN"/>
    <property type="match status" value="1"/>
</dbReference>
<dbReference type="GO" id="GO:0005886">
    <property type="term" value="C:plasma membrane"/>
    <property type="evidence" value="ECO:0000318"/>
    <property type="project" value="GO_Central"/>
</dbReference>
<dbReference type="SMART" id="SM00239">
    <property type="entry name" value="C2"/>
    <property type="match status" value="1"/>
</dbReference>
<dbReference type="FunFam" id="2.60.40.150:FF:000098">
    <property type="entry name" value="Phosphoinositide phospholipase C"/>
    <property type="match status" value="1"/>
</dbReference>
<dbReference type="SUPFAM" id="SSF49562">
    <property type="entry name" value="C2 domain (Calcium/lipid-binding domain, CaLB)"/>
    <property type="match status" value="1"/>
</dbReference>
<keyword evidence="10 13" id="KW-0443">Lipid metabolism</keyword>
<dbReference type="PROSITE" id="PS50003">
    <property type="entry name" value="PH_DOMAIN"/>
    <property type="match status" value="1"/>
</dbReference>
<keyword evidence="9 13" id="KW-0442">Lipid degradation</keyword>
<dbReference type="GO" id="GO:0005546">
    <property type="term" value="F:phosphatidylinositol-4,5-bisphosphate binding"/>
    <property type="evidence" value="ECO:0007669"/>
    <property type="project" value="Ensembl"/>
</dbReference>
<feature type="region of interest" description="Disordered" evidence="14">
    <location>
        <begin position="502"/>
        <end position="549"/>
    </location>
</feature>